<protein>
    <submittedName>
        <fullName evidence="1">Uncharacterized protein</fullName>
    </submittedName>
</protein>
<name>A0A423GKP3_9PSED</name>
<reference evidence="1 2" key="1">
    <citation type="submission" date="2016-10" db="EMBL/GenBank/DDBJ databases">
        <title>Comparative genome analysis of multiple Pseudomonas spp. focuses on biocontrol and plant growth promoting traits.</title>
        <authorList>
            <person name="Tao X.-Y."/>
            <person name="Taylor C.G."/>
        </authorList>
    </citation>
    <scope>NUCLEOTIDE SEQUENCE [LARGE SCALE GENOMIC DNA]</scope>
    <source>
        <strain evidence="1 2">37D10</strain>
    </source>
</reference>
<dbReference type="EMBL" id="MOBI01000028">
    <property type="protein sequence ID" value="ROM91078.1"/>
    <property type="molecule type" value="Genomic_DNA"/>
</dbReference>
<proteinExistence type="predicted"/>
<dbReference type="AlphaFoldDB" id="A0A423GKP3"/>
<evidence type="ECO:0000313" key="1">
    <source>
        <dbReference type="EMBL" id="ROM91078.1"/>
    </source>
</evidence>
<evidence type="ECO:0000313" key="2">
    <source>
        <dbReference type="Proteomes" id="UP000284684"/>
    </source>
</evidence>
<organism evidence="1 2">
    <name type="scientific">Pseudomonas brassicacearum</name>
    <dbReference type="NCBI Taxonomy" id="930166"/>
    <lineage>
        <taxon>Bacteria</taxon>
        <taxon>Pseudomonadati</taxon>
        <taxon>Pseudomonadota</taxon>
        <taxon>Gammaproteobacteria</taxon>
        <taxon>Pseudomonadales</taxon>
        <taxon>Pseudomonadaceae</taxon>
        <taxon>Pseudomonas</taxon>
    </lineage>
</organism>
<accession>A0A423GKP3</accession>
<dbReference type="Proteomes" id="UP000284684">
    <property type="component" value="Unassembled WGS sequence"/>
</dbReference>
<sequence length="71" mass="7840">MPAEFGEGTVRLAQLSVLVVQKWYALNFQWHLSLYLLGGAGKSVQSIIGVMETWRESGWAVVGAAEWDMGI</sequence>
<comment type="caution">
    <text evidence="1">The sequence shown here is derived from an EMBL/GenBank/DDBJ whole genome shotgun (WGS) entry which is preliminary data.</text>
</comment>
<gene>
    <name evidence="1" type="ORF">BK658_24590</name>
</gene>